<evidence type="ECO:0000256" key="6">
    <source>
        <dbReference type="ARBA" id="ARBA00022687"/>
    </source>
</evidence>
<evidence type="ECO:0000256" key="11">
    <source>
        <dbReference type="SAM" id="Phobius"/>
    </source>
</evidence>
<dbReference type="GO" id="GO:0040028">
    <property type="term" value="P:regulation of vulval development"/>
    <property type="evidence" value="ECO:0007669"/>
    <property type="project" value="UniProtKB-ARBA"/>
</dbReference>
<dbReference type="eggNOG" id="KOG3913">
    <property type="taxonomic scope" value="Eukaryota"/>
</dbReference>
<accession>E3NMD3</accession>
<evidence type="ECO:0000256" key="5">
    <source>
        <dbReference type="ARBA" id="ARBA00022530"/>
    </source>
</evidence>
<dbReference type="FunFam" id="3.30.2460.20:FF:000005">
    <property type="entry name" value="Protein Wnt"/>
    <property type="match status" value="1"/>
</dbReference>
<keyword evidence="4" id="KW-0964">Secreted</keyword>
<dbReference type="EMBL" id="DS269021">
    <property type="protein sequence ID" value="EFP07297.1"/>
    <property type="molecule type" value="Genomic_DNA"/>
</dbReference>
<evidence type="ECO:0000256" key="3">
    <source>
        <dbReference type="ARBA" id="ARBA00022473"/>
    </source>
</evidence>
<keyword evidence="7" id="KW-0732">Signal</keyword>
<evidence type="ECO:0000256" key="1">
    <source>
        <dbReference type="ARBA" id="ARBA00004498"/>
    </source>
</evidence>
<keyword evidence="9" id="KW-0325">Glycoprotein</keyword>
<dbReference type="PANTHER" id="PTHR12027">
    <property type="entry name" value="WNT RELATED"/>
    <property type="match status" value="1"/>
</dbReference>
<keyword evidence="8" id="KW-1015">Disulfide bond</keyword>
<dbReference type="GO" id="GO:1905485">
    <property type="term" value="P:positive regulation of motor neuron migration"/>
    <property type="evidence" value="ECO:0007669"/>
    <property type="project" value="UniProtKB-ARBA"/>
</dbReference>
<comment type="subcellular location">
    <subcellularLocation>
        <location evidence="1">Secreted</location>
        <location evidence="1">Extracellular space</location>
        <location evidence="1">Extracellular matrix</location>
    </subcellularLocation>
</comment>
<dbReference type="AlphaFoldDB" id="E3NMD3"/>
<protein>
    <submittedName>
        <fullName evidence="12">CRE-CWN-1 protein</fullName>
    </submittedName>
</protein>
<dbReference type="GO" id="GO:0030182">
    <property type="term" value="P:neuron differentiation"/>
    <property type="evidence" value="ECO:0007669"/>
    <property type="project" value="TreeGrafter"/>
</dbReference>
<evidence type="ECO:0000313" key="12">
    <source>
        <dbReference type="EMBL" id="EFP07297.1"/>
    </source>
</evidence>
<keyword evidence="10" id="KW-0449">Lipoprotein</keyword>
<keyword evidence="11" id="KW-0472">Membrane</keyword>
<dbReference type="CDD" id="cd19336">
    <property type="entry name" value="Wnt_Wnt4"/>
    <property type="match status" value="1"/>
</dbReference>
<dbReference type="PRINTS" id="PR01349">
    <property type="entry name" value="WNTPROTEIN"/>
</dbReference>
<dbReference type="InterPro" id="IPR043158">
    <property type="entry name" value="Wnt_C"/>
</dbReference>
<reference evidence="12" key="1">
    <citation type="submission" date="2007-07" db="EMBL/GenBank/DDBJ databases">
        <title>PCAP assembly of the Caenorhabditis remanei genome.</title>
        <authorList>
            <consortium name="The Caenorhabditis remanei Sequencing Consortium"/>
            <person name="Wilson R.K."/>
        </authorList>
    </citation>
    <scope>NUCLEOTIDE SEQUENCE [LARGE SCALE GENOMIC DNA]</scope>
    <source>
        <strain evidence="12">PB4641</strain>
    </source>
</reference>
<keyword evidence="3" id="KW-0217">Developmental protein</keyword>
<dbReference type="GO" id="GO:0031346">
    <property type="term" value="P:positive regulation of cell projection organization"/>
    <property type="evidence" value="ECO:0007669"/>
    <property type="project" value="UniProtKB-ARBA"/>
</dbReference>
<evidence type="ECO:0000256" key="9">
    <source>
        <dbReference type="ARBA" id="ARBA00023180"/>
    </source>
</evidence>
<dbReference type="Gene3D" id="3.30.2460.20">
    <property type="match status" value="1"/>
</dbReference>
<dbReference type="InterPro" id="IPR018161">
    <property type="entry name" value="Wnt_CS"/>
</dbReference>
<dbReference type="GO" id="GO:0005109">
    <property type="term" value="F:frizzled binding"/>
    <property type="evidence" value="ECO:0007669"/>
    <property type="project" value="TreeGrafter"/>
</dbReference>
<feature type="transmembrane region" description="Helical" evidence="11">
    <location>
        <begin position="6"/>
        <end position="24"/>
    </location>
</feature>
<dbReference type="GO" id="GO:0005615">
    <property type="term" value="C:extracellular space"/>
    <property type="evidence" value="ECO:0007669"/>
    <property type="project" value="TreeGrafter"/>
</dbReference>
<comment type="similarity">
    <text evidence="2">Belongs to the Wnt family.</text>
</comment>
<evidence type="ECO:0000256" key="4">
    <source>
        <dbReference type="ARBA" id="ARBA00022525"/>
    </source>
</evidence>
<evidence type="ECO:0000313" key="13">
    <source>
        <dbReference type="Proteomes" id="UP000008281"/>
    </source>
</evidence>
<name>E3NMD3_CAERE</name>
<keyword evidence="11" id="KW-1133">Transmembrane helix</keyword>
<dbReference type="GO" id="GO:0060070">
    <property type="term" value="P:canonical Wnt signaling pathway"/>
    <property type="evidence" value="ECO:0007669"/>
    <property type="project" value="TreeGrafter"/>
</dbReference>
<evidence type="ECO:0000256" key="8">
    <source>
        <dbReference type="ARBA" id="ARBA00023157"/>
    </source>
</evidence>
<dbReference type="SMART" id="SM00097">
    <property type="entry name" value="WNT1"/>
    <property type="match status" value="1"/>
</dbReference>
<dbReference type="FunCoup" id="E3NMD3">
    <property type="interactions" value="248"/>
</dbReference>
<dbReference type="GO" id="GO:1904936">
    <property type="term" value="P:interneuron migration"/>
    <property type="evidence" value="ECO:0007669"/>
    <property type="project" value="UniProtKB-ARBA"/>
</dbReference>
<evidence type="ECO:0000256" key="7">
    <source>
        <dbReference type="ARBA" id="ARBA00022729"/>
    </source>
</evidence>
<sequence>MTTLIFVSYNILSSLFLLVSHKIFEKIQKKPYYAEMLKSSLLLLLIVISIVESLSWLALGLAGSRFDRDKPGTSCKSLKGLTRRQMRFCKKNIDLMDSVRTGALAAHAECQFQFHKRRWNCTLIDPMTHEVIPDVFLHENTRESAFVHAISSAAVAYKVTRDCARGISERCGCDYSKNDNAGKGQFMYQGCSDNVKFGIGVSKEFVDSAQRRVITTRDDNGTSSLAPSQLSADGMHMINLHNNQAGRQVLEKSLRRECKCHGMSGSCEMKTCWDSLPNFRHIGMAIKDKFDGAAEVKVVKDEGIEKPRIVMKNSQFKRHTNADLVYMTPSPDFCEADPQRRNSWNQRATVPPSHRMHIDDCSLLCCGRGYEKKVQIVEEKCNCKFFYCCEVRCESCQKRIEKYFCL</sequence>
<dbReference type="HOGENOM" id="CLU_033039_1_0_1"/>
<keyword evidence="5" id="KW-0272">Extracellular matrix</keyword>
<dbReference type="GO" id="GO:0097402">
    <property type="term" value="P:neuroblast migration"/>
    <property type="evidence" value="ECO:0007669"/>
    <property type="project" value="UniProtKB-ARBA"/>
</dbReference>
<keyword evidence="6" id="KW-0879">Wnt signaling pathway</keyword>
<dbReference type="GO" id="GO:0010975">
    <property type="term" value="P:regulation of neuron projection development"/>
    <property type="evidence" value="ECO:0007669"/>
    <property type="project" value="UniProtKB-ARBA"/>
</dbReference>
<gene>
    <name evidence="12" type="primary">Cre-cwn-1</name>
    <name evidence="12" type="ORF">CRE_07100</name>
</gene>
<dbReference type="GO" id="GO:0001708">
    <property type="term" value="P:cell fate specification"/>
    <property type="evidence" value="ECO:0007669"/>
    <property type="project" value="UniProtKB-ARBA"/>
</dbReference>
<evidence type="ECO:0000256" key="2">
    <source>
        <dbReference type="ARBA" id="ARBA00005683"/>
    </source>
</evidence>
<organism evidence="13">
    <name type="scientific">Caenorhabditis remanei</name>
    <name type="common">Caenorhabditis vulgaris</name>
    <dbReference type="NCBI Taxonomy" id="31234"/>
    <lineage>
        <taxon>Eukaryota</taxon>
        <taxon>Metazoa</taxon>
        <taxon>Ecdysozoa</taxon>
        <taxon>Nematoda</taxon>
        <taxon>Chromadorea</taxon>
        <taxon>Rhabditida</taxon>
        <taxon>Rhabditina</taxon>
        <taxon>Rhabditomorpha</taxon>
        <taxon>Rhabditoidea</taxon>
        <taxon>Rhabditidae</taxon>
        <taxon>Peloderinae</taxon>
        <taxon>Caenorhabditis</taxon>
    </lineage>
</organism>
<keyword evidence="11" id="KW-0812">Transmembrane</keyword>
<dbReference type="GO" id="GO:0005125">
    <property type="term" value="F:cytokine activity"/>
    <property type="evidence" value="ECO:0007669"/>
    <property type="project" value="TreeGrafter"/>
</dbReference>
<dbReference type="OrthoDB" id="5945655at2759"/>
<dbReference type="PANTHER" id="PTHR12027:SF101">
    <property type="entry name" value="PROTEIN WNT-4"/>
    <property type="match status" value="1"/>
</dbReference>
<dbReference type="STRING" id="31234.E3NMD3"/>
<dbReference type="OMA" id="ECQFQFH"/>
<keyword evidence="13" id="KW-1185">Reference proteome</keyword>
<dbReference type="InParanoid" id="E3NMD3"/>
<proteinExistence type="inferred from homology"/>
<evidence type="ECO:0000256" key="10">
    <source>
        <dbReference type="ARBA" id="ARBA00023288"/>
    </source>
</evidence>
<dbReference type="Pfam" id="PF00110">
    <property type="entry name" value="wnt"/>
    <property type="match status" value="1"/>
</dbReference>
<dbReference type="PROSITE" id="PS00246">
    <property type="entry name" value="WNT1"/>
    <property type="match status" value="1"/>
</dbReference>
<feature type="transmembrane region" description="Helical" evidence="11">
    <location>
        <begin position="36"/>
        <end position="59"/>
    </location>
</feature>
<dbReference type="Proteomes" id="UP000008281">
    <property type="component" value="Unassembled WGS sequence"/>
</dbReference>
<dbReference type="GO" id="GO:0097475">
    <property type="term" value="P:motor neuron migration"/>
    <property type="evidence" value="ECO:0007669"/>
    <property type="project" value="UniProtKB-ARBA"/>
</dbReference>
<dbReference type="InterPro" id="IPR005817">
    <property type="entry name" value="Wnt"/>
</dbReference>